<protein>
    <submittedName>
        <fullName evidence="3">3-oxoacyl-[acyl-carrier-protein] reductase FabG</fullName>
        <ecNumber evidence="3">1.1.1.100</ecNumber>
    </submittedName>
</protein>
<sequence length="253" mass="25605">MDLDLEGKRALITGASRGIGLTTARSLLAEGAAVGVCARDADALAAAAAQLGEQGTVFHRAADVSDPDAITELVEAVAGALGGLDIVVVNASASVGEGPEAWENNFRTDLMSLVRLLEAAAPHLERSDAAAVVAIASTSALEAGVLPTANGFGALKAAIIQHVGAQARALGPKGIRVNAVSPGPVYFDGGAWDYIKNQLPALYDGAVAATALGRLAGPEDVARTVTFLASPAARHITGVNLVVDGGFTNRFDF</sequence>
<dbReference type="CDD" id="cd05233">
    <property type="entry name" value="SDR_c"/>
    <property type="match status" value="1"/>
</dbReference>
<proteinExistence type="inferred from homology"/>
<dbReference type="PANTHER" id="PTHR42760:SF135">
    <property type="entry name" value="BLL7886 PROTEIN"/>
    <property type="match status" value="1"/>
</dbReference>
<dbReference type="EMBL" id="UGRY01000007">
    <property type="protein sequence ID" value="SUD49254.1"/>
    <property type="molecule type" value="Genomic_DNA"/>
</dbReference>
<dbReference type="STRING" id="1406858.GCA_000710895_06813"/>
<name>A0A379JLK8_9NOCA</name>
<dbReference type="InterPro" id="IPR002347">
    <property type="entry name" value="SDR_fam"/>
</dbReference>
<organism evidence="3 4">
    <name type="scientific">Nocardia otitidiscaviarum</name>
    <dbReference type="NCBI Taxonomy" id="1823"/>
    <lineage>
        <taxon>Bacteria</taxon>
        <taxon>Bacillati</taxon>
        <taxon>Actinomycetota</taxon>
        <taxon>Actinomycetes</taxon>
        <taxon>Mycobacteriales</taxon>
        <taxon>Nocardiaceae</taxon>
        <taxon>Nocardia</taxon>
    </lineage>
</organism>
<dbReference type="GO" id="GO:0004316">
    <property type="term" value="F:3-oxoacyl-[acyl-carrier-protein] reductase (NADPH) activity"/>
    <property type="evidence" value="ECO:0007669"/>
    <property type="project" value="UniProtKB-EC"/>
</dbReference>
<dbReference type="Pfam" id="PF13561">
    <property type="entry name" value="adh_short_C2"/>
    <property type="match status" value="1"/>
</dbReference>
<evidence type="ECO:0000313" key="4">
    <source>
        <dbReference type="Proteomes" id="UP000255467"/>
    </source>
</evidence>
<dbReference type="GO" id="GO:0030497">
    <property type="term" value="P:fatty acid elongation"/>
    <property type="evidence" value="ECO:0007669"/>
    <property type="project" value="TreeGrafter"/>
</dbReference>
<dbReference type="FunFam" id="3.40.50.720:FF:000084">
    <property type="entry name" value="Short-chain dehydrogenase reductase"/>
    <property type="match status" value="1"/>
</dbReference>
<dbReference type="RefSeq" id="WP_039814719.1">
    <property type="nucleotide sequence ID" value="NZ_UGRY01000007.1"/>
</dbReference>
<gene>
    <name evidence="3" type="primary">fabG_25</name>
    <name evidence="3" type="ORF">NCTC1934_06606</name>
</gene>
<dbReference type="Proteomes" id="UP000255467">
    <property type="component" value="Unassembled WGS sequence"/>
</dbReference>
<keyword evidence="4" id="KW-1185">Reference proteome</keyword>
<accession>A0A379JLK8</accession>
<dbReference type="PANTHER" id="PTHR42760">
    <property type="entry name" value="SHORT-CHAIN DEHYDROGENASES/REDUCTASES FAMILY MEMBER"/>
    <property type="match status" value="1"/>
</dbReference>
<dbReference type="OrthoDB" id="8959163at2"/>
<evidence type="ECO:0000313" key="3">
    <source>
        <dbReference type="EMBL" id="SUD49254.1"/>
    </source>
</evidence>
<comment type="similarity">
    <text evidence="1">Belongs to the short-chain dehydrogenases/reductases (SDR) family.</text>
</comment>
<dbReference type="InterPro" id="IPR036291">
    <property type="entry name" value="NAD(P)-bd_dom_sf"/>
</dbReference>
<dbReference type="PRINTS" id="PR00081">
    <property type="entry name" value="GDHRDH"/>
</dbReference>
<dbReference type="SUPFAM" id="SSF51735">
    <property type="entry name" value="NAD(P)-binding Rossmann-fold domains"/>
    <property type="match status" value="1"/>
</dbReference>
<evidence type="ECO:0000256" key="1">
    <source>
        <dbReference type="ARBA" id="ARBA00006484"/>
    </source>
</evidence>
<dbReference type="Gene3D" id="3.40.50.720">
    <property type="entry name" value="NAD(P)-binding Rossmann-like Domain"/>
    <property type="match status" value="1"/>
</dbReference>
<keyword evidence="2 3" id="KW-0560">Oxidoreductase</keyword>
<dbReference type="AlphaFoldDB" id="A0A379JLK8"/>
<evidence type="ECO:0000256" key="2">
    <source>
        <dbReference type="ARBA" id="ARBA00023002"/>
    </source>
</evidence>
<reference evidence="3 4" key="1">
    <citation type="submission" date="2018-06" db="EMBL/GenBank/DDBJ databases">
        <authorList>
            <consortium name="Pathogen Informatics"/>
            <person name="Doyle S."/>
        </authorList>
    </citation>
    <scope>NUCLEOTIDE SEQUENCE [LARGE SCALE GENOMIC DNA]</scope>
    <source>
        <strain evidence="3 4">NCTC1934</strain>
    </source>
</reference>
<dbReference type="EC" id="1.1.1.100" evidence="3"/>